<feature type="region of interest" description="Disordered" evidence="1">
    <location>
        <begin position="1"/>
        <end position="68"/>
    </location>
</feature>
<feature type="non-terminal residue" evidence="2">
    <location>
        <position position="1"/>
    </location>
</feature>
<proteinExistence type="predicted"/>
<organism evidence="2">
    <name type="scientific">marine sediment metagenome</name>
    <dbReference type="NCBI Taxonomy" id="412755"/>
    <lineage>
        <taxon>unclassified sequences</taxon>
        <taxon>metagenomes</taxon>
        <taxon>ecological metagenomes</taxon>
    </lineage>
</organism>
<dbReference type="EMBL" id="BARS01051290">
    <property type="protein sequence ID" value="GAG43980.1"/>
    <property type="molecule type" value="Genomic_DNA"/>
</dbReference>
<reference evidence="2" key="1">
    <citation type="journal article" date="2014" name="Front. Microbiol.">
        <title>High frequency of phylogenetically diverse reductive dehalogenase-homologous genes in deep subseafloor sedimentary metagenomes.</title>
        <authorList>
            <person name="Kawai M."/>
            <person name="Futagami T."/>
            <person name="Toyoda A."/>
            <person name="Takaki Y."/>
            <person name="Nishi S."/>
            <person name="Hori S."/>
            <person name="Arai W."/>
            <person name="Tsubouchi T."/>
            <person name="Morono Y."/>
            <person name="Uchiyama I."/>
            <person name="Ito T."/>
            <person name="Fujiyama A."/>
            <person name="Inagaki F."/>
            <person name="Takami H."/>
        </authorList>
    </citation>
    <scope>NUCLEOTIDE SEQUENCE</scope>
    <source>
        <strain evidence="2">Expedition CK06-06</strain>
    </source>
</reference>
<protein>
    <submittedName>
        <fullName evidence="2">Uncharacterized protein</fullName>
    </submittedName>
</protein>
<feature type="compositionally biased region" description="Basic and acidic residues" evidence="1">
    <location>
        <begin position="36"/>
        <end position="51"/>
    </location>
</feature>
<gene>
    <name evidence="2" type="ORF">S01H1_76429</name>
</gene>
<evidence type="ECO:0000313" key="2">
    <source>
        <dbReference type="EMBL" id="GAG43980.1"/>
    </source>
</evidence>
<name>X0XLD4_9ZZZZ</name>
<dbReference type="AlphaFoldDB" id="X0XLD4"/>
<sequence>RRASSDLRQSFADATEEARIDKPSSKTPAEGAPGEPKADSVEGGGDAHSEAEPSGVENSDPGEKLPGG</sequence>
<accession>X0XLD4</accession>
<comment type="caution">
    <text evidence="2">The sequence shown here is derived from an EMBL/GenBank/DDBJ whole genome shotgun (WGS) entry which is preliminary data.</text>
</comment>
<evidence type="ECO:0000256" key="1">
    <source>
        <dbReference type="SAM" id="MobiDB-lite"/>
    </source>
</evidence>